<sequence>MNRAQGNTRSKPDGFLHIQNFTVTKHAGIAGAVWVHVFDDHQRGLVEGILIELAVENGRGVHHFKHNCWRFKKEFLQVNFEWAVFKLAQAVRMDPAQVLYQHVLRRDRLINKD</sequence>
<proteinExistence type="predicted"/>
<accession>E9KIE9</accession>
<name>E9KIE9_9CAUD</name>
<dbReference type="GeneID" id="10323797"/>
<evidence type="ECO:0000313" key="1">
    <source>
        <dbReference type="EMBL" id="ADV35674.1"/>
    </source>
</evidence>
<protein>
    <submittedName>
        <fullName evidence="1">Uncharacterized protein</fullName>
    </submittedName>
</protein>
<dbReference type="Proteomes" id="UP000007475">
    <property type="component" value="Segment"/>
</dbReference>
<organism evidence="1 2">
    <name type="scientific">Pseudomonas phage phiIBB-PF7A</name>
    <dbReference type="NCBI Taxonomy" id="942165"/>
    <lineage>
        <taxon>Viruses</taxon>
        <taxon>Duplodnaviria</taxon>
        <taxon>Heunggongvirae</taxon>
        <taxon>Uroviricota</taxon>
        <taxon>Caudoviricetes</taxon>
        <taxon>Autographivirales</taxon>
        <taxon>Autotranscriptaviridae</taxon>
        <taxon>Studiervirinae</taxon>
        <taxon>Pifdecavirus</taxon>
        <taxon>Pifdecavirus IBBPF7A</taxon>
    </lineage>
</organism>
<dbReference type="EMBL" id="GU583987">
    <property type="protein sequence ID" value="ADV35674.1"/>
    <property type="molecule type" value="Genomic_DNA"/>
</dbReference>
<dbReference type="RefSeq" id="YP_004306329.1">
    <property type="nucleotide sequence ID" value="NC_015264.1"/>
</dbReference>
<dbReference type="OrthoDB" id="19920at10239"/>
<gene>
    <name evidence="1" type="ORF">phiIBB-PF7Ap12</name>
</gene>
<keyword evidence="2" id="KW-1185">Reference proteome</keyword>
<reference evidence="1 2" key="1">
    <citation type="journal article" date="2011" name="Virol. J.">
        <title>Complete genome sequence of the lytic Pseudomonas fluorescens phage phiIBB-PF7A.</title>
        <authorList>
            <person name="Sillankorva S."/>
            <person name="Kluskens L.D."/>
            <person name="Lingohr E.J."/>
            <person name="Kropinski A.M."/>
            <person name="Neubauer P."/>
            <person name="Azeredo J."/>
        </authorList>
    </citation>
    <scope>NUCLEOTIDE SEQUENCE [LARGE SCALE GENOMIC DNA]</scope>
</reference>
<evidence type="ECO:0000313" key="2">
    <source>
        <dbReference type="Proteomes" id="UP000007475"/>
    </source>
</evidence>
<dbReference type="KEGG" id="vg:10323797"/>